<keyword evidence="4 15" id="KW-0813">Transport</keyword>
<keyword evidence="8" id="KW-0999">Mitochondrion inner membrane</keyword>
<evidence type="ECO:0000256" key="11">
    <source>
        <dbReference type="ARBA" id="ARBA00023136"/>
    </source>
</evidence>
<gene>
    <name evidence="17" type="ORF">RS030_101628</name>
</gene>
<comment type="function">
    <text evidence="16">Catalyzes the exchange of ADP and ATP across the membrane.</text>
</comment>
<comment type="subcellular location">
    <subcellularLocation>
        <location evidence="16">Membrane</location>
        <topology evidence="16">Multi-pass membrane protein</topology>
    </subcellularLocation>
    <subcellularLocation>
        <location evidence="1">Mitochondrion inner membrane</location>
        <topology evidence="1">Multi-pass membrane protein</topology>
    </subcellularLocation>
</comment>
<evidence type="ECO:0000256" key="4">
    <source>
        <dbReference type="ARBA" id="ARBA00022448"/>
    </source>
</evidence>
<accession>A0AAV9Y393</accession>
<keyword evidence="7" id="KW-0677">Repeat</keyword>
<feature type="repeat" description="Solcar" evidence="14">
    <location>
        <begin position="217"/>
        <end position="306"/>
    </location>
</feature>
<evidence type="ECO:0000313" key="17">
    <source>
        <dbReference type="EMBL" id="KAK6591174.1"/>
    </source>
</evidence>
<keyword evidence="10" id="KW-0496">Mitochondrion</keyword>
<dbReference type="GO" id="GO:0005743">
    <property type="term" value="C:mitochondrial inner membrane"/>
    <property type="evidence" value="ECO:0007669"/>
    <property type="project" value="UniProtKB-SubCell"/>
</dbReference>
<dbReference type="EMBL" id="JAWDEY010000001">
    <property type="protein sequence ID" value="KAK6591174.1"/>
    <property type="molecule type" value="Genomic_DNA"/>
</dbReference>
<dbReference type="AlphaFoldDB" id="A0AAV9Y393"/>
<evidence type="ECO:0000256" key="2">
    <source>
        <dbReference type="ARBA" id="ARBA00006375"/>
    </source>
</evidence>
<comment type="caution">
    <text evidence="16">Lacks conserved residue(s) required for the propagation of feature annotation.</text>
</comment>
<evidence type="ECO:0000256" key="1">
    <source>
        <dbReference type="ARBA" id="ARBA00004448"/>
    </source>
</evidence>
<dbReference type="GO" id="GO:0005471">
    <property type="term" value="F:ATP:ADP antiporter activity"/>
    <property type="evidence" value="ECO:0007669"/>
    <property type="project" value="UniProtKB-UniRule"/>
</dbReference>
<comment type="similarity">
    <text evidence="2 15">Belongs to the mitochondrial carrier (TC 2.A.29) family.</text>
</comment>
<keyword evidence="11 14" id="KW-0472">Membrane</keyword>
<comment type="function">
    <text evidence="13">ADP:ATP antiporter that mediates import of ADP into the mitochondrial matrix for ATP synthesis, and export of ATP out to fuel the cell. Cycles between the cytoplasmic-open state (c-state) and the matrix-open state (m-state): operates by the alternating access mechanism with a single substrate-binding site intermittently exposed to either the cytosolic (c-state) or matrix (m-state) side of the inner mitochondrial membrane.</text>
</comment>
<evidence type="ECO:0000256" key="12">
    <source>
        <dbReference type="ARBA" id="ARBA00024143"/>
    </source>
</evidence>
<dbReference type="PRINTS" id="PR00926">
    <property type="entry name" value="MITOCARRIER"/>
</dbReference>
<dbReference type="PRINTS" id="PR00927">
    <property type="entry name" value="ADPTRNSLCASE"/>
</dbReference>
<dbReference type="GO" id="GO:1990544">
    <property type="term" value="P:mitochondrial ATP transmembrane transport"/>
    <property type="evidence" value="ECO:0007669"/>
    <property type="project" value="InterPro"/>
</dbReference>
<evidence type="ECO:0000256" key="15">
    <source>
        <dbReference type="RuleBase" id="RU000488"/>
    </source>
</evidence>
<reference evidence="17 18" key="1">
    <citation type="submission" date="2023-10" db="EMBL/GenBank/DDBJ databases">
        <title>Comparative genomics analysis reveals potential genetic determinants of host preference in Cryptosporidium xiaoi.</title>
        <authorList>
            <person name="Xiao L."/>
            <person name="Li J."/>
        </authorList>
    </citation>
    <scope>NUCLEOTIDE SEQUENCE [LARGE SCALE GENOMIC DNA]</scope>
    <source>
        <strain evidence="17 18">52996</strain>
    </source>
</reference>
<dbReference type="FunFam" id="1.50.40.10:FF:000061">
    <property type="entry name" value="ADP/ATP transporter on adenylate translocase"/>
    <property type="match status" value="1"/>
</dbReference>
<dbReference type="Gene3D" id="1.50.40.10">
    <property type="entry name" value="Mitochondrial carrier domain"/>
    <property type="match status" value="1"/>
</dbReference>
<dbReference type="InterPro" id="IPR023395">
    <property type="entry name" value="MCP_dom_sf"/>
</dbReference>
<feature type="repeat" description="Solcar" evidence="14">
    <location>
        <begin position="121"/>
        <end position="209"/>
    </location>
</feature>
<evidence type="ECO:0000256" key="7">
    <source>
        <dbReference type="ARBA" id="ARBA00022737"/>
    </source>
</evidence>
<evidence type="ECO:0000256" key="3">
    <source>
        <dbReference type="ARBA" id="ARBA00011245"/>
    </source>
</evidence>
<dbReference type="Pfam" id="PF00153">
    <property type="entry name" value="Mito_carr"/>
    <property type="match status" value="3"/>
</dbReference>
<name>A0AAV9Y393_9CRYT</name>
<dbReference type="InterPro" id="IPR018108">
    <property type="entry name" value="MCP_transmembrane"/>
</dbReference>
<evidence type="ECO:0000256" key="13">
    <source>
        <dbReference type="ARBA" id="ARBA00045250"/>
    </source>
</evidence>
<organism evidence="17 18">
    <name type="scientific">Cryptosporidium xiaoi</name>
    <dbReference type="NCBI Taxonomy" id="659607"/>
    <lineage>
        <taxon>Eukaryota</taxon>
        <taxon>Sar</taxon>
        <taxon>Alveolata</taxon>
        <taxon>Apicomplexa</taxon>
        <taxon>Conoidasida</taxon>
        <taxon>Coccidia</taxon>
        <taxon>Eucoccidiorida</taxon>
        <taxon>Eimeriorina</taxon>
        <taxon>Cryptosporidiidae</taxon>
        <taxon>Cryptosporidium</taxon>
    </lineage>
</organism>
<dbReference type="Proteomes" id="UP001311799">
    <property type="component" value="Unassembled WGS sequence"/>
</dbReference>
<feature type="transmembrane region" description="Helical" evidence="16">
    <location>
        <begin position="119"/>
        <end position="142"/>
    </location>
</feature>
<keyword evidence="9 16" id="KW-1133">Transmembrane helix</keyword>
<keyword evidence="18" id="KW-1185">Reference proteome</keyword>
<comment type="catalytic activity">
    <reaction evidence="12">
        <text>ADP(in) + ATP(out) = ADP(out) + ATP(in)</text>
        <dbReference type="Rhea" id="RHEA:34999"/>
        <dbReference type="ChEBI" id="CHEBI:30616"/>
        <dbReference type="ChEBI" id="CHEBI:456216"/>
    </reaction>
    <physiologicalReaction direction="left-to-right" evidence="12">
        <dbReference type="Rhea" id="RHEA:35000"/>
    </physiologicalReaction>
</comment>
<dbReference type="PROSITE" id="PS50920">
    <property type="entry name" value="SOLCAR"/>
    <property type="match status" value="3"/>
</dbReference>
<feature type="transmembrane region" description="Helical" evidence="16">
    <location>
        <begin position="180"/>
        <end position="203"/>
    </location>
</feature>
<evidence type="ECO:0000313" key="18">
    <source>
        <dbReference type="Proteomes" id="UP001311799"/>
    </source>
</evidence>
<evidence type="ECO:0000256" key="5">
    <source>
        <dbReference type="ARBA" id="ARBA00022449"/>
    </source>
</evidence>
<evidence type="ECO:0000256" key="8">
    <source>
        <dbReference type="ARBA" id="ARBA00022792"/>
    </source>
</evidence>
<comment type="caution">
    <text evidence="17">The sequence shown here is derived from an EMBL/GenBank/DDBJ whole genome shotgun (WGS) entry which is preliminary data.</text>
</comment>
<feature type="transmembrane region" description="Helical" evidence="16">
    <location>
        <begin position="223"/>
        <end position="240"/>
    </location>
</feature>
<dbReference type="PANTHER" id="PTHR45635:SF14">
    <property type="entry name" value="ADP_ATP TRANSLOCASE"/>
    <property type="match status" value="1"/>
</dbReference>
<protein>
    <recommendedName>
        <fullName evidence="16">ADP/ATP translocase</fullName>
    </recommendedName>
    <alternativeName>
        <fullName evidence="16">ADP,ATP carrier protein</fullName>
    </alternativeName>
</protein>
<dbReference type="SUPFAM" id="SSF103506">
    <property type="entry name" value="Mitochondrial carrier"/>
    <property type="match status" value="1"/>
</dbReference>
<feature type="repeat" description="Solcar" evidence="14">
    <location>
        <begin position="15"/>
        <end position="109"/>
    </location>
</feature>
<evidence type="ECO:0000256" key="6">
    <source>
        <dbReference type="ARBA" id="ARBA00022692"/>
    </source>
</evidence>
<evidence type="ECO:0000256" key="9">
    <source>
        <dbReference type="ARBA" id="ARBA00022989"/>
    </source>
</evidence>
<feature type="transmembrane region" description="Helical" evidence="16">
    <location>
        <begin position="21"/>
        <end position="38"/>
    </location>
</feature>
<evidence type="ECO:0000256" key="16">
    <source>
        <dbReference type="RuleBase" id="RU368008"/>
    </source>
</evidence>
<evidence type="ECO:0000256" key="10">
    <source>
        <dbReference type="ARBA" id="ARBA00023128"/>
    </source>
</evidence>
<sequence>MKMKKNNNEKWTKEKNFLKDFIVGGISATVSKTAVAPIERVKLLLQTQDINPEILNGEIPRYKGIFDCLKRLSKEQGILSLWRGNTTNIIRYFPTQAFGFAFKNLLRNKMLKYNNKDSFLNLFILNMLSGGLAGAVSTGLVYPLDLARTRLATDIGQNNHEFTGIMDCMKKVSKQTGIRSLYNGFLMSLQGIFLYRATYFGLYDTMIEILLENNKDENILRKWLIAQSVTTISSIVCYPFDTVRRRMMMMAGKEGSGLLYKNSFDCAIKVTRNEGLKALYRGSLSNILKGTGGALVLVLYDEIKKKLE</sequence>
<comment type="subunit">
    <text evidence="3 16">Monomer.</text>
</comment>
<evidence type="ECO:0000256" key="14">
    <source>
        <dbReference type="PROSITE-ProRule" id="PRU00282"/>
    </source>
</evidence>
<keyword evidence="5" id="KW-0050">Antiport</keyword>
<dbReference type="PANTHER" id="PTHR45635">
    <property type="entry name" value="ADP,ATP CARRIER PROTEIN 1-RELATED-RELATED"/>
    <property type="match status" value="1"/>
</dbReference>
<keyword evidence="6 14" id="KW-0812">Transmembrane</keyword>
<proteinExistence type="inferred from homology"/>
<dbReference type="InterPro" id="IPR002067">
    <property type="entry name" value="MCP"/>
</dbReference>
<dbReference type="GO" id="GO:0140021">
    <property type="term" value="P:mitochondrial ADP transmembrane transport"/>
    <property type="evidence" value="ECO:0007669"/>
    <property type="project" value="InterPro"/>
</dbReference>
<dbReference type="InterPro" id="IPR002113">
    <property type="entry name" value="ADT_euk_type"/>
</dbReference>